<dbReference type="PANTHER" id="PTHR30098">
    <property type="entry name" value="LEUCYL/PHENYLALANYL-TRNA--PROTEIN TRANSFERASE"/>
    <property type="match status" value="1"/>
</dbReference>
<dbReference type="GO" id="GO:0030163">
    <property type="term" value="P:protein catabolic process"/>
    <property type="evidence" value="ECO:0007669"/>
    <property type="project" value="UniProtKB-UniRule"/>
</dbReference>
<sequence length="251" mass="27705">MPVEPLRTRWHLPSPDQADDTDLIAVGADLLPGTLLAAYRAGLFPMGVGDDGTPPIGWWSPVHRGVLLRGDHHVSRSLRRSRRRFTVGFDDDFDGVVAACADPQRDGRWITTDIAAAYRTLFDLGWAHSVEVRNSVGDLVGGLYGVAIGGLFAGESMFHRETDAGKVAVWATAEVVFADADPDRMIDVQWSTDHLASLGVREIPRSDYLRRLSRATRCTTPAVWRRRTPSDRPVLVPDNEIDRNQGRAPTT</sequence>
<dbReference type="Pfam" id="PF03588">
    <property type="entry name" value="Leu_Phe_trans"/>
    <property type="match status" value="1"/>
</dbReference>
<dbReference type="InterPro" id="IPR042221">
    <property type="entry name" value="Leu/Phe-tRNA_Trfase_N"/>
</dbReference>
<evidence type="ECO:0000313" key="6">
    <source>
        <dbReference type="EMBL" id="TWE13030.1"/>
    </source>
</evidence>
<keyword evidence="1 4" id="KW-0963">Cytoplasm</keyword>
<comment type="caution">
    <text evidence="6">The sequence shown here is derived from an EMBL/GenBank/DDBJ whole genome shotgun (WGS) entry which is preliminary data.</text>
</comment>
<dbReference type="Gene3D" id="3.40.630.70">
    <property type="entry name" value="Leucyl/phenylalanyl-tRNA-protein transferase, C-terminal domain"/>
    <property type="match status" value="1"/>
</dbReference>
<evidence type="ECO:0000256" key="1">
    <source>
        <dbReference type="ARBA" id="ARBA00022490"/>
    </source>
</evidence>
<dbReference type="SUPFAM" id="SSF55729">
    <property type="entry name" value="Acyl-CoA N-acyltransferases (Nat)"/>
    <property type="match status" value="1"/>
</dbReference>
<dbReference type="AlphaFoldDB" id="A0A561EBP3"/>
<dbReference type="GO" id="GO:0005737">
    <property type="term" value="C:cytoplasm"/>
    <property type="evidence" value="ECO:0007669"/>
    <property type="project" value="UniProtKB-SubCell"/>
</dbReference>
<feature type="region of interest" description="Disordered" evidence="5">
    <location>
        <begin position="224"/>
        <end position="251"/>
    </location>
</feature>
<name>A0A561EBP3_9MICO</name>
<dbReference type="InterPro" id="IPR016181">
    <property type="entry name" value="Acyl_CoA_acyltransferase"/>
</dbReference>
<keyword evidence="2 4" id="KW-0808">Transferase</keyword>
<keyword evidence="7" id="KW-1185">Reference proteome</keyword>
<comment type="catalytic activity">
    <reaction evidence="4">
        <text>L-phenylalanyl-tRNA(Phe) + an N-terminal L-alpha-aminoacyl-[protein] = an N-terminal L-phenylalanyl-L-alpha-aminoacyl-[protein] + tRNA(Phe)</text>
        <dbReference type="Rhea" id="RHEA:43632"/>
        <dbReference type="Rhea" id="RHEA-COMP:9668"/>
        <dbReference type="Rhea" id="RHEA-COMP:9699"/>
        <dbReference type="Rhea" id="RHEA-COMP:10636"/>
        <dbReference type="Rhea" id="RHEA-COMP:10637"/>
        <dbReference type="ChEBI" id="CHEBI:78442"/>
        <dbReference type="ChEBI" id="CHEBI:78531"/>
        <dbReference type="ChEBI" id="CHEBI:78597"/>
        <dbReference type="ChEBI" id="CHEBI:83561"/>
        <dbReference type="EC" id="2.3.2.6"/>
    </reaction>
</comment>
<evidence type="ECO:0000256" key="3">
    <source>
        <dbReference type="ARBA" id="ARBA00023315"/>
    </source>
</evidence>
<organism evidence="6 7">
    <name type="scientific">Rudaeicoccus suwonensis</name>
    <dbReference type="NCBI Taxonomy" id="657409"/>
    <lineage>
        <taxon>Bacteria</taxon>
        <taxon>Bacillati</taxon>
        <taxon>Actinomycetota</taxon>
        <taxon>Actinomycetes</taxon>
        <taxon>Micrococcales</taxon>
        <taxon>Dermacoccaceae</taxon>
        <taxon>Rudaeicoccus</taxon>
    </lineage>
</organism>
<accession>A0A561EBP3</accession>
<evidence type="ECO:0000256" key="4">
    <source>
        <dbReference type="HAMAP-Rule" id="MF_00688"/>
    </source>
</evidence>
<dbReference type="GO" id="GO:0008914">
    <property type="term" value="F:leucyl-tRNA--protein transferase activity"/>
    <property type="evidence" value="ECO:0007669"/>
    <property type="project" value="UniProtKB-UniRule"/>
</dbReference>
<evidence type="ECO:0000256" key="2">
    <source>
        <dbReference type="ARBA" id="ARBA00022679"/>
    </source>
</evidence>
<dbReference type="Gene3D" id="3.30.70.3550">
    <property type="entry name" value="Leucyl/phenylalanyl-tRNA-protein transferase, N-terminal domain"/>
    <property type="match status" value="1"/>
</dbReference>
<reference evidence="6 7" key="1">
    <citation type="submission" date="2019-06" db="EMBL/GenBank/DDBJ databases">
        <title>Sequencing the genomes of 1000 actinobacteria strains.</title>
        <authorList>
            <person name="Klenk H.-P."/>
        </authorList>
    </citation>
    <scope>NUCLEOTIDE SEQUENCE [LARGE SCALE GENOMIC DNA]</scope>
    <source>
        <strain evidence="6 7">DSM 19560</strain>
    </source>
</reference>
<gene>
    <name evidence="4" type="primary">aat</name>
    <name evidence="6" type="ORF">BKA23_1858</name>
</gene>
<dbReference type="HAMAP" id="MF_00688">
    <property type="entry name" value="Leu_Phe_trans"/>
    <property type="match status" value="1"/>
</dbReference>
<dbReference type="NCBIfam" id="TIGR00667">
    <property type="entry name" value="aat"/>
    <property type="match status" value="1"/>
</dbReference>
<dbReference type="PANTHER" id="PTHR30098:SF2">
    <property type="entry name" value="LEUCYL_PHENYLALANYL-TRNA--PROTEIN TRANSFERASE"/>
    <property type="match status" value="1"/>
</dbReference>
<comment type="similarity">
    <text evidence="4">Belongs to the L/F-transferase family.</text>
</comment>
<comment type="catalytic activity">
    <reaction evidence="4">
        <text>N-terminal L-arginyl-[protein] + L-leucyl-tRNA(Leu) = N-terminal L-leucyl-L-arginyl-[protein] + tRNA(Leu) + H(+)</text>
        <dbReference type="Rhea" id="RHEA:50416"/>
        <dbReference type="Rhea" id="RHEA-COMP:9613"/>
        <dbReference type="Rhea" id="RHEA-COMP:9622"/>
        <dbReference type="Rhea" id="RHEA-COMP:12672"/>
        <dbReference type="Rhea" id="RHEA-COMP:12673"/>
        <dbReference type="ChEBI" id="CHEBI:15378"/>
        <dbReference type="ChEBI" id="CHEBI:64719"/>
        <dbReference type="ChEBI" id="CHEBI:78442"/>
        <dbReference type="ChEBI" id="CHEBI:78494"/>
        <dbReference type="ChEBI" id="CHEBI:133044"/>
        <dbReference type="EC" id="2.3.2.6"/>
    </reaction>
</comment>
<comment type="catalytic activity">
    <reaction evidence="4">
        <text>N-terminal L-lysyl-[protein] + L-leucyl-tRNA(Leu) = N-terminal L-leucyl-L-lysyl-[protein] + tRNA(Leu) + H(+)</text>
        <dbReference type="Rhea" id="RHEA:12340"/>
        <dbReference type="Rhea" id="RHEA-COMP:9613"/>
        <dbReference type="Rhea" id="RHEA-COMP:9622"/>
        <dbReference type="Rhea" id="RHEA-COMP:12670"/>
        <dbReference type="Rhea" id="RHEA-COMP:12671"/>
        <dbReference type="ChEBI" id="CHEBI:15378"/>
        <dbReference type="ChEBI" id="CHEBI:65249"/>
        <dbReference type="ChEBI" id="CHEBI:78442"/>
        <dbReference type="ChEBI" id="CHEBI:78494"/>
        <dbReference type="ChEBI" id="CHEBI:133043"/>
        <dbReference type="EC" id="2.3.2.6"/>
    </reaction>
</comment>
<keyword evidence="3 4" id="KW-0012">Acyltransferase</keyword>
<dbReference type="InterPro" id="IPR004616">
    <property type="entry name" value="Leu/Phe-tRNA_Trfase"/>
</dbReference>
<comment type="function">
    <text evidence="4">Functions in the N-end rule pathway of protein degradation where it conjugates Leu, Phe and, less efficiently, Met from aminoacyl-tRNAs to the N-termini of proteins containing an N-terminal arginine or lysine.</text>
</comment>
<dbReference type="Proteomes" id="UP000318297">
    <property type="component" value="Unassembled WGS sequence"/>
</dbReference>
<dbReference type="OrthoDB" id="9790282at2"/>
<dbReference type="RefSeq" id="WP_145227450.1">
    <property type="nucleotide sequence ID" value="NZ_VIVQ01000001.1"/>
</dbReference>
<evidence type="ECO:0000256" key="5">
    <source>
        <dbReference type="SAM" id="MobiDB-lite"/>
    </source>
</evidence>
<dbReference type="EC" id="2.3.2.6" evidence="4"/>
<protein>
    <recommendedName>
        <fullName evidence="4">Leucyl/phenylalanyl-tRNA--protein transferase</fullName>
        <ecNumber evidence="4">2.3.2.6</ecNumber>
    </recommendedName>
    <alternativeName>
        <fullName evidence="4">L/F-transferase</fullName>
    </alternativeName>
    <alternativeName>
        <fullName evidence="4">Leucyltransferase</fullName>
    </alternativeName>
    <alternativeName>
        <fullName evidence="4">Phenyalanyltransferase</fullName>
    </alternativeName>
</protein>
<comment type="subcellular location">
    <subcellularLocation>
        <location evidence="4">Cytoplasm</location>
    </subcellularLocation>
</comment>
<evidence type="ECO:0000313" key="7">
    <source>
        <dbReference type="Proteomes" id="UP000318297"/>
    </source>
</evidence>
<dbReference type="EMBL" id="VIVQ01000001">
    <property type="protein sequence ID" value="TWE13030.1"/>
    <property type="molecule type" value="Genomic_DNA"/>
</dbReference>
<dbReference type="InterPro" id="IPR042203">
    <property type="entry name" value="Leu/Phe-tRNA_Trfase_C"/>
</dbReference>
<proteinExistence type="inferred from homology"/>